<evidence type="ECO:0000256" key="3">
    <source>
        <dbReference type="ARBA" id="ARBA00022801"/>
    </source>
</evidence>
<organism evidence="6">
    <name type="scientific">marine sediment metagenome</name>
    <dbReference type="NCBI Taxonomy" id="412755"/>
    <lineage>
        <taxon>unclassified sequences</taxon>
        <taxon>metagenomes</taxon>
        <taxon>ecological metagenomes</taxon>
    </lineage>
</organism>
<dbReference type="SUPFAM" id="SSF53187">
    <property type="entry name" value="Zn-dependent exopeptidases"/>
    <property type="match status" value="1"/>
</dbReference>
<comment type="cofactor">
    <cofactor evidence="1">
        <name>Zn(2+)</name>
        <dbReference type="ChEBI" id="CHEBI:29105"/>
    </cofactor>
</comment>
<keyword evidence="3" id="KW-0378">Hydrolase</keyword>
<evidence type="ECO:0000259" key="5">
    <source>
        <dbReference type="Pfam" id="PF24827"/>
    </source>
</evidence>
<name>X1BY64_9ZZZZ</name>
<proteinExistence type="predicted"/>
<dbReference type="GO" id="GO:0016788">
    <property type="term" value="F:hydrolase activity, acting on ester bonds"/>
    <property type="evidence" value="ECO:0007669"/>
    <property type="project" value="InterPro"/>
</dbReference>
<accession>X1BY64</accession>
<comment type="caution">
    <text evidence="6">The sequence shown here is derived from an EMBL/GenBank/DDBJ whole genome shotgun (WGS) entry which is preliminary data.</text>
</comment>
<dbReference type="InterPro" id="IPR053138">
    <property type="entry name" value="N-alpha-Ac-DABA_deacetylase"/>
</dbReference>
<reference evidence="6" key="1">
    <citation type="journal article" date="2014" name="Front. Microbiol.">
        <title>High frequency of phylogenetically diverse reductive dehalogenase-homologous genes in deep subseafloor sedimentary metagenomes.</title>
        <authorList>
            <person name="Kawai M."/>
            <person name="Futagami T."/>
            <person name="Toyoda A."/>
            <person name="Takaki Y."/>
            <person name="Nishi S."/>
            <person name="Hori S."/>
            <person name="Arai W."/>
            <person name="Tsubouchi T."/>
            <person name="Morono Y."/>
            <person name="Uchiyama I."/>
            <person name="Ito T."/>
            <person name="Fujiyama A."/>
            <person name="Inagaki F."/>
            <person name="Takami H."/>
        </authorList>
    </citation>
    <scope>NUCLEOTIDE SEQUENCE</scope>
    <source>
        <strain evidence="6">Expedition CK06-06</strain>
    </source>
</reference>
<dbReference type="PROSITE" id="PS51318">
    <property type="entry name" value="TAT"/>
    <property type="match status" value="1"/>
</dbReference>
<dbReference type="PANTHER" id="PTHR37326">
    <property type="entry name" value="BLL3975 PROTEIN"/>
    <property type="match status" value="1"/>
</dbReference>
<feature type="non-terminal residue" evidence="6">
    <location>
        <position position="177"/>
    </location>
</feature>
<evidence type="ECO:0000256" key="2">
    <source>
        <dbReference type="ARBA" id="ARBA00022723"/>
    </source>
</evidence>
<protein>
    <recommendedName>
        <fullName evidence="5">Succinylglutamate desuccinylase/Aspartoacylase catalytic domain-containing protein</fullName>
    </recommendedName>
</protein>
<keyword evidence="2" id="KW-0479">Metal-binding</keyword>
<dbReference type="AlphaFoldDB" id="X1BY64"/>
<sequence length="177" mass="19033">MKKAFTRRQFTLGSATALGAIAASGMASAAPSSSEGQETLDPYKVPVGEKQFVYQNIINNDAIRVDMPIGVISGSERGPSLVVTGGIYATEYCGIEAASRMYRDFDPKKTKGRVIIIPVVNLPSFQFRTPMFKLVAGISPMDGRDINGAFPGDPNGSVTEVLADYLFSKIIVKANYK</sequence>
<evidence type="ECO:0000256" key="1">
    <source>
        <dbReference type="ARBA" id="ARBA00001947"/>
    </source>
</evidence>
<dbReference type="Gene3D" id="3.40.630.10">
    <property type="entry name" value="Zn peptidases"/>
    <property type="match status" value="1"/>
</dbReference>
<dbReference type="Pfam" id="PF24827">
    <property type="entry name" value="AstE_AspA_cat"/>
    <property type="match status" value="1"/>
</dbReference>
<evidence type="ECO:0000313" key="6">
    <source>
        <dbReference type="EMBL" id="GAH00771.1"/>
    </source>
</evidence>
<gene>
    <name evidence="6" type="ORF">S01H4_45644</name>
</gene>
<dbReference type="EMBL" id="BART01025427">
    <property type="protein sequence ID" value="GAH00771.1"/>
    <property type="molecule type" value="Genomic_DNA"/>
</dbReference>
<feature type="domain" description="Succinylglutamate desuccinylase/Aspartoacylase catalytic" evidence="5">
    <location>
        <begin position="78"/>
        <end position="170"/>
    </location>
</feature>
<dbReference type="InterPro" id="IPR055438">
    <property type="entry name" value="AstE_AspA_cat"/>
</dbReference>
<keyword evidence="4" id="KW-0862">Zinc</keyword>
<dbReference type="InterPro" id="IPR006311">
    <property type="entry name" value="TAT_signal"/>
</dbReference>
<dbReference type="GO" id="GO:0046872">
    <property type="term" value="F:metal ion binding"/>
    <property type="evidence" value="ECO:0007669"/>
    <property type="project" value="UniProtKB-KW"/>
</dbReference>
<dbReference type="PANTHER" id="PTHR37326:SF1">
    <property type="entry name" value="BLL3975 PROTEIN"/>
    <property type="match status" value="1"/>
</dbReference>
<evidence type="ECO:0000256" key="4">
    <source>
        <dbReference type="ARBA" id="ARBA00022833"/>
    </source>
</evidence>